<evidence type="ECO:0000313" key="2">
    <source>
        <dbReference type="EMBL" id="KAK3767952.1"/>
    </source>
</evidence>
<evidence type="ECO:0000313" key="3">
    <source>
        <dbReference type="Proteomes" id="UP001283361"/>
    </source>
</evidence>
<accession>A0AAE0ZGI5</accession>
<protein>
    <submittedName>
        <fullName evidence="2">Uncharacterized protein</fullName>
    </submittedName>
</protein>
<name>A0AAE0ZGI5_9GAST</name>
<proteinExistence type="predicted"/>
<gene>
    <name evidence="2" type="ORF">RRG08_049508</name>
</gene>
<dbReference type="AlphaFoldDB" id="A0AAE0ZGI5"/>
<reference evidence="2" key="1">
    <citation type="journal article" date="2023" name="G3 (Bethesda)">
        <title>A reference genome for the long-term kleptoplast-retaining sea slug Elysia crispata morphotype clarki.</title>
        <authorList>
            <person name="Eastman K.E."/>
            <person name="Pendleton A.L."/>
            <person name="Shaikh M.A."/>
            <person name="Suttiyut T."/>
            <person name="Ogas R."/>
            <person name="Tomko P."/>
            <person name="Gavelis G."/>
            <person name="Widhalm J.R."/>
            <person name="Wisecaver J.H."/>
        </authorList>
    </citation>
    <scope>NUCLEOTIDE SEQUENCE</scope>
    <source>
        <strain evidence="2">ECLA1</strain>
    </source>
</reference>
<feature type="region of interest" description="Disordered" evidence="1">
    <location>
        <begin position="15"/>
        <end position="46"/>
    </location>
</feature>
<dbReference type="EMBL" id="JAWDGP010004092">
    <property type="protein sequence ID" value="KAK3767952.1"/>
    <property type="molecule type" value="Genomic_DNA"/>
</dbReference>
<sequence length="332" mass="36673">MLSIFLQAASSASLNSSTINDGDLMQDSDPDFQFGDGDIDSSDSEWSSNDKVAINILKRTSKHKPNISDSETDFDFDLIPLASMISRPRKKVKATIPPASGVSTPVSCYNGASEAAQYIVECIITGISQGNTDQCHDAHELVTNLLESIIANIPLPGTNSKKYKRNEADWVQNKAKTTGISAQMVETAFNKQNEAGVYGPDHRGRQQSANKLEEERLVIKEYIKSFCRVPSHCCRKETVGKEFLESQMTIEQKYRLRLGAYSGTMGELSSRADFTYNFLVRRKRCVLRLPMVLGGTSMATLPISAVDGGVAWCTAPAWLDPENTAMKIRRKK</sequence>
<comment type="caution">
    <text evidence="2">The sequence shown here is derived from an EMBL/GenBank/DDBJ whole genome shotgun (WGS) entry which is preliminary data.</text>
</comment>
<evidence type="ECO:0000256" key="1">
    <source>
        <dbReference type="SAM" id="MobiDB-lite"/>
    </source>
</evidence>
<keyword evidence="3" id="KW-1185">Reference proteome</keyword>
<dbReference type="Proteomes" id="UP001283361">
    <property type="component" value="Unassembled WGS sequence"/>
</dbReference>
<organism evidence="2 3">
    <name type="scientific">Elysia crispata</name>
    <name type="common">lettuce slug</name>
    <dbReference type="NCBI Taxonomy" id="231223"/>
    <lineage>
        <taxon>Eukaryota</taxon>
        <taxon>Metazoa</taxon>
        <taxon>Spiralia</taxon>
        <taxon>Lophotrochozoa</taxon>
        <taxon>Mollusca</taxon>
        <taxon>Gastropoda</taxon>
        <taxon>Heterobranchia</taxon>
        <taxon>Euthyneura</taxon>
        <taxon>Panpulmonata</taxon>
        <taxon>Sacoglossa</taxon>
        <taxon>Placobranchoidea</taxon>
        <taxon>Plakobranchidae</taxon>
        <taxon>Elysia</taxon>
    </lineage>
</organism>